<evidence type="ECO:0000256" key="3">
    <source>
        <dbReference type="RuleBase" id="RU367040"/>
    </source>
</evidence>
<keyword evidence="4" id="KW-0175">Coiled coil</keyword>
<dbReference type="InterPro" id="IPR000435">
    <property type="entry name" value="Tektins"/>
</dbReference>
<name>A0A9D3PG55_MEGAT</name>
<evidence type="ECO:0000256" key="2">
    <source>
        <dbReference type="ARBA" id="ARBA00022490"/>
    </source>
</evidence>
<dbReference type="GO" id="GO:0005634">
    <property type="term" value="C:nucleus"/>
    <property type="evidence" value="ECO:0007669"/>
    <property type="project" value="TreeGrafter"/>
</dbReference>
<keyword evidence="3" id="KW-0969">Cilium</keyword>
<accession>A0A9D3PG55</accession>
<feature type="coiled-coil region" evidence="4">
    <location>
        <begin position="335"/>
        <end position="369"/>
    </location>
</feature>
<evidence type="ECO:0000256" key="1">
    <source>
        <dbReference type="ARBA" id="ARBA00007209"/>
    </source>
</evidence>
<comment type="similarity">
    <text evidence="1 3">Belongs to the tektin family.</text>
</comment>
<dbReference type="PANTHER" id="PTHR19960:SF7">
    <property type="entry name" value="TEKTIN"/>
    <property type="match status" value="1"/>
</dbReference>
<keyword evidence="2" id="KW-0963">Cytoplasm</keyword>
<protein>
    <recommendedName>
        <fullName evidence="3">Tektin</fullName>
    </recommendedName>
</protein>
<proteinExistence type="inferred from homology"/>
<evidence type="ECO:0000256" key="4">
    <source>
        <dbReference type="SAM" id="Coils"/>
    </source>
</evidence>
<evidence type="ECO:0000313" key="6">
    <source>
        <dbReference type="Proteomes" id="UP001046870"/>
    </source>
</evidence>
<reference evidence="5" key="1">
    <citation type="submission" date="2021-01" db="EMBL/GenBank/DDBJ databases">
        <authorList>
            <person name="Zahm M."/>
            <person name="Roques C."/>
            <person name="Cabau C."/>
            <person name="Klopp C."/>
            <person name="Donnadieu C."/>
            <person name="Jouanno E."/>
            <person name="Lampietro C."/>
            <person name="Louis A."/>
            <person name="Herpin A."/>
            <person name="Echchiki A."/>
            <person name="Berthelot C."/>
            <person name="Parey E."/>
            <person name="Roest-Crollius H."/>
            <person name="Braasch I."/>
            <person name="Postlethwait J."/>
            <person name="Bobe J."/>
            <person name="Montfort J."/>
            <person name="Bouchez O."/>
            <person name="Begum T."/>
            <person name="Mejri S."/>
            <person name="Adams A."/>
            <person name="Chen W.-J."/>
            <person name="Guiguen Y."/>
        </authorList>
    </citation>
    <scope>NUCLEOTIDE SEQUENCE</scope>
    <source>
        <strain evidence="5">YG-15Mar2019-1</strain>
        <tissue evidence="5">Brain</tissue>
    </source>
</reference>
<keyword evidence="3" id="KW-0966">Cell projection</keyword>
<gene>
    <name evidence="5" type="ORF">MATL_G00230790</name>
</gene>
<dbReference type="InterPro" id="IPR048256">
    <property type="entry name" value="Tektin-like"/>
</dbReference>
<dbReference type="GO" id="GO:0015630">
    <property type="term" value="C:microtubule cytoskeleton"/>
    <property type="evidence" value="ECO:0007669"/>
    <property type="project" value="UniProtKB-UniRule"/>
</dbReference>
<dbReference type="AlphaFoldDB" id="A0A9D3PG55"/>
<comment type="subcellular location">
    <subcellularLocation>
        <location evidence="3">Cytoplasm</location>
        <location evidence="3">Cytoskeleton</location>
        <location evidence="3">Cilium axoneme</location>
    </subcellularLocation>
</comment>
<dbReference type="GO" id="GO:0060294">
    <property type="term" value="P:cilium movement involved in cell motility"/>
    <property type="evidence" value="ECO:0007669"/>
    <property type="project" value="UniProtKB-UniRule"/>
</dbReference>
<dbReference type="Proteomes" id="UP001046870">
    <property type="component" value="Chromosome 21"/>
</dbReference>
<organism evidence="5 6">
    <name type="scientific">Megalops atlanticus</name>
    <name type="common">Tarpon</name>
    <name type="synonym">Clupea gigantea</name>
    <dbReference type="NCBI Taxonomy" id="7932"/>
    <lineage>
        <taxon>Eukaryota</taxon>
        <taxon>Metazoa</taxon>
        <taxon>Chordata</taxon>
        <taxon>Craniata</taxon>
        <taxon>Vertebrata</taxon>
        <taxon>Euteleostomi</taxon>
        <taxon>Actinopterygii</taxon>
        <taxon>Neopterygii</taxon>
        <taxon>Teleostei</taxon>
        <taxon>Elopiformes</taxon>
        <taxon>Megalopidae</taxon>
        <taxon>Megalops</taxon>
    </lineage>
</organism>
<dbReference type="PANTHER" id="PTHR19960">
    <property type="entry name" value="TEKTIN"/>
    <property type="match status" value="1"/>
</dbReference>
<feature type="coiled-coil region" evidence="4">
    <location>
        <begin position="276"/>
        <end position="303"/>
    </location>
</feature>
<keyword evidence="6" id="KW-1185">Reference proteome</keyword>
<comment type="caution">
    <text evidence="5">The sequence shown here is derived from an EMBL/GenBank/DDBJ whole genome shotgun (WGS) entry which is preliminary data.</text>
</comment>
<keyword evidence="3" id="KW-0282">Flagellum</keyword>
<dbReference type="OrthoDB" id="440745at2759"/>
<sequence length="425" mass="48614">MATLSVKPGQRYNVSDWETSNRLMSDTAINKQMISQEVRQEAQALRNETNIKTYWDKSDTCRRLRDRIYDVTRWKENLASCAQEVDKEMEALTLMKEELERTLASTTLPLDVAAECLTLRERRRGGELVSDPVEAELKKEVEVIDGIQRTLQQRISRAFEQLCLLQEIRHQLTNDLQNKMEALDVDNTCLSLTETSSEISLKPNPTRVLSGSTTPQQWEQFSRYNVSRALEEMEASLQLREDMTLTKGQALNELEAQRVATDFALRKRSHHLQQACDELEWQRKTTQDEIAQLEQDIHGLEEDLRAKTAPLKLAHTRLEHRTTRPGADLCRDEVQFGLVEEVKQLEATIEALKQKLAQAQHSLQALLQHQASMGEDLSRKLHALSLEQRSQETRQRLTAAAQQELTASAIVPLTNSSGRHALELL</sequence>
<dbReference type="GO" id="GO:0005930">
    <property type="term" value="C:axoneme"/>
    <property type="evidence" value="ECO:0007669"/>
    <property type="project" value="UniProtKB-SubCell"/>
</dbReference>
<evidence type="ECO:0000313" key="5">
    <source>
        <dbReference type="EMBL" id="KAG7457782.1"/>
    </source>
</evidence>
<dbReference type="Pfam" id="PF03148">
    <property type="entry name" value="Tektin"/>
    <property type="match status" value="1"/>
</dbReference>
<dbReference type="EMBL" id="JAFDVH010000021">
    <property type="protein sequence ID" value="KAG7457782.1"/>
    <property type="molecule type" value="Genomic_DNA"/>
</dbReference>
<dbReference type="PRINTS" id="PR00511">
    <property type="entry name" value="TEKTIN"/>
</dbReference>
<dbReference type="GO" id="GO:0060271">
    <property type="term" value="P:cilium assembly"/>
    <property type="evidence" value="ECO:0007669"/>
    <property type="project" value="UniProtKB-UniRule"/>
</dbReference>